<keyword evidence="3" id="KW-0378">Hydrolase</keyword>
<evidence type="ECO:0000313" key="7">
    <source>
        <dbReference type="Proteomes" id="UP001162740"/>
    </source>
</evidence>
<dbReference type="GO" id="GO:0046872">
    <property type="term" value="F:metal ion binding"/>
    <property type="evidence" value="ECO:0007669"/>
    <property type="project" value="UniProtKB-KW"/>
</dbReference>
<dbReference type="InterPro" id="IPR051013">
    <property type="entry name" value="MBL_superfamily_lactonases"/>
</dbReference>
<dbReference type="GO" id="GO:0016787">
    <property type="term" value="F:hydrolase activity"/>
    <property type="evidence" value="ECO:0007669"/>
    <property type="project" value="UniProtKB-KW"/>
</dbReference>
<protein>
    <submittedName>
        <fullName evidence="6">MBL fold metallo-hydrolase</fullName>
    </submittedName>
</protein>
<dbReference type="Proteomes" id="UP001162740">
    <property type="component" value="Plasmid pGD02.2.1"/>
</dbReference>
<dbReference type="SMART" id="SM00849">
    <property type="entry name" value="Lactamase_B"/>
    <property type="match status" value="1"/>
</dbReference>
<evidence type="ECO:0000259" key="5">
    <source>
        <dbReference type="SMART" id="SM00849"/>
    </source>
</evidence>
<evidence type="ECO:0000256" key="1">
    <source>
        <dbReference type="ARBA" id="ARBA00007749"/>
    </source>
</evidence>
<feature type="domain" description="Metallo-beta-lactamase" evidence="5">
    <location>
        <begin position="51"/>
        <end position="274"/>
    </location>
</feature>
<dbReference type="Pfam" id="PF00753">
    <property type="entry name" value="Lactamase_B"/>
    <property type="match status" value="1"/>
</dbReference>
<accession>A0AA47ADX1</accession>
<dbReference type="InterPro" id="IPR036866">
    <property type="entry name" value="RibonucZ/Hydroxyglut_hydro"/>
</dbReference>
<gene>
    <name evidence="6" type="ORF">KUM34_028170</name>
</gene>
<comment type="similarity">
    <text evidence="1">Belongs to the metallo-beta-lactamase superfamily.</text>
</comment>
<dbReference type="RefSeq" id="WP_229583281.1">
    <property type="nucleotide sequence ID" value="NZ_CP083975.1"/>
</dbReference>
<name>A0AA47ADX1_RHORH</name>
<dbReference type="InterPro" id="IPR001279">
    <property type="entry name" value="Metallo-B-lactamas"/>
</dbReference>
<evidence type="ECO:0000256" key="4">
    <source>
        <dbReference type="ARBA" id="ARBA00022833"/>
    </source>
</evidence>
<dbReference type="Gene3D" id="3.60.15.10">
    <property type="entry name" value="Ribonuclease Z/Hydroxyacylglutathione hydrolase-like"/>
    <property type="match status" value="1"/>
</dbReference>
<proteinExistence type="inferred from homology"/>
<keyword evidence="6" id="KW-0614">Plasmid</keyword>
<reference evidence="6 7" key="1">
    <citation type="journal article" date="2021" name="Front. Microbiol.">
        <title>Bacterial Transformation of Aromatic Monomers in Softwood Black Liquor.</title>
        <authorList>
            <person name="Navas L.E."/>
            <person name="Dexter G."/>
            <person name="Liu J."/>
            <person name="Levy-Booth D."/>
            <person name="Cho M."/>
            <person name="Jang S.K."/>
            <person name="Mansfield S.D."/>
            <person name="Renneckar S."/>
            <person name="Mohn W.W."/>
            <person name="Eltis L.D."/>
        </authorList>
    </citation>
    <scope>NUCLEOTIDE SEQUENCE [LARGE SCALE GENOMIC DNA]</scope>
    <source>
        <strain evidence="6 7">GD02</strain>
    </source>
</reference>
<keyword evidence="4" id="KW-0862">Zinc</keyword>
<geneLocation type="plasmid" evidence="6 7">
    <name>pGD02.2.1</name>
</geneLocation>
<organism evidence="6 7">
    <name type="scientific">Rhodococcus rhodochrous</name>
    <dbReference type="NCBI Taxonomy" id="1829"/>
    <lineage>
        <taxon>Bacteria</taxon>
        <taxon>Bacillati</taxon>
        <taxon>Actinomycetota</taxon>
        <taxon>Actinomycetes</taxon>
        <taxon>Mycobacteriales</taxon>
        <taxon>Nocardiaceae</taxon>
        <taxon>Rhodococcus</taxon>
    </lineage>
</organism>
<dbReference type="EMBL" id="CP083975">
    <property type="protein sequence ID" value="UZF48231.1"/>
    <property type="molecule type" value="Genomic_DNA"/>
</dbReference>
<evidence type="ECO:0000256" key="3">
    <source>
        <dbReference type="ARBA" id="ARBA00022801"/>
    </source>
</evidence>
<sequence>MRIGDIEITPLIDGEAVVAGNAFYPNLTDSDWDPYNKLLEPVFHQCQHLNTLGGYLVRAGDRIIVVDGGAGPQPKWPFAGGGFRSSLAATGLDRADVTDVIFTHLHFDHIGWASVDGKPYFPNATYHIDQRDWNWFLAPDFGFTDAEVDKSMERLELSANFCYPENDAPAVRLRPIVEQTKFFQADEELELLPGVVALDGSGHTPGQVVLELRSQGESGLLLGDLVHAQPELVDDNARGQWNFISHTDHDRAHAAVERFRKRLWDEKIPAAGGHFPGLRWGHVVRDGNKRVWEDIRG</sequence>
<dbReference type="AlphaFoldDB" id="A0AA47ADX1"/>
<dbReference type="PANTHER" id="PTHR42978">
    <property type="entry name" value="QUORUM-QUENCHING LACTONASE YTNP-RELATED-RELATED"/>
    <property type="match status" value="1"/>
</dbReference>
<dbReference type="SUPFAM" id="SSF56281">
    <property type="entry name" value="Metallo-hydrolase/oxidoreductase"/>
    <property type="match status" value="1"/>
</dbReference>
<evidence type="ECO:0000313" key="6">
    <source>
        <dbReference type="EMBL" id="UZF48231.1"/>
    </source>
</evidence>
<evidence type="ECO:0000256" key="2">
    <source>
        <dbReference type="ARBA" id="ARBA00022723"/>
    </source>
</evidence>
<keyword evidence="2" id="KW-0479">Metal-binding</keyword>